<dbReference type="RefSeq" id="WP_206255505.1">
    <property type="nucleotide sequence ID" value="NZ_CP071060.1"/>
</dbReference>
<sequence length="113" mass="12506">MFARVALFGRRNETLVRSCQPAMYAASTGFTRAAEVRFNALERRATVVAKPVVFMPAAKAVSARRESIAKYGTVADLSNFQQYEDEFESSFYAHLGGRVDPDVTNLLGSCFLD</sequence>
<reference evidence="1 2" key="1">
    <citation type="submission" date="2021-02" db="EMBL/GenBank/DDBJ databases">
        <title>Niveibacterium changnyeongensis HC41.</title>
        <authorList>
            <person name="Kang M."/>
        </authorList>
    </citation>
    <scope>NUCLEOTIDE SEQUENCE [LARGE SCALE GENOMIC DNA]</scope>
    <source>
        <strain evidence="1 2">HC41</strain>
    </source>
</reference>
<organism evidence="1 2">
    <name type="scientific">Niveibacterium microcysteis</name>
    <dbReference type="NCBI Taxonomy" id="2811415"/>
    <lineage>
        <taxon>Bacteria</taxon>
        <taxon>Pseudomonadati</taxon>
        <taxon>Pseudomonadota</taxon>
        <taxon>Betaproteobacteria</taxon>
        <taxon>Rhodocyclales</taxon>
        <taxon>Rhodocyclaceae</taxon>
        <taxon>Niveibacterium</taxon>
    </lineage>
</organism>
<evidence type="ECO:0000313" key="2">
    <source>
        <dbReference type="Proteomes" id="UP000663570"/>
    </source>
</evidence>
<protein>
    <submittedName>
        <fullName evidence="1">Uncharacterized protein</fullName>
    </submittedName>
</protein>
<dbReference type="EMBL" id="CP071060">
    <property type="protein sequence ID" value="QSI78191.1"/>
    <property type="molecule type" value="Genomic_DNA"/>
</dbReference>
<name>A0ABX7M9B4_9RHOO</name>
<dbReference type="Proteomes" id="UP000663570">
    <property type="component" value="Chromosome"/>
</dbReference>
<keyword evidence="2" id="KW-1185">Reference proteome</keyword>
<gene>
    <name evidence="1" type="ORF">JY500_06015</name>
</gene>
<evidence type="ECO:0000313" key="1">
    <source>
        <dbReference type="EMBL" id="QSI78191.1"/>
    </source>
</evidence>
<accession>A0ABX7M9B4</accession>
<proteinExistence type="predicted"/>